<evidence type="ECO:0000313" key="1">
    <source>
        <dbReference type="EMBL" id="KKU77385.1"/>
    </source>
</evidence>
<organism evidence="1 2">
    <name type="scientific">Candidatus Giovannonibacteria bacterium GW2011_GWB1_47_6b</name>
    <dbReference type="NCBI Taxonomy" id="1618655"/>
    <lineage>
        <taxon>Bacteria</taxon>
        <taxon>Candidatus Giovannoniibacteriota</taxon>
    </lineage>
</organism>
<reference evidence="1 2" key="1">
    <citation type="journal article" date="2015" name="Nature">
        <title>rRNA introns, odd ribosomes, and small enigmatic genomes across a large radiation of phyla.</title>
        <authorList>
            <person name="Brown C.T."/>
            <person name="Hug L.A."/>
            <person name="Thomas B.C."/>
            <person name="Sharon I."/>
            <person name="Castelle C.J."/>
            <person name="Singh A."/>
            <person name="Wilkins M.J."/>
            <person name="Williams K.H."/>
            <person name="Banfield J.F."/>
        </authorList>
    </citation>
    <scope>NUCLEOTIDE SEQUENCE [LARGE SCALE GENOMIC DNA]</scope>
</reference>
<protein>
    <submittedName>
        <fullName evidence="1">Uncharacterized protein</fullName>
    </submittedName>
</protein>
<dbReference type="AlphaFoldDB" id="A0A0G1W501"/>
<accession>A0A0G1W501</accession>
<gene>
    <name evidence="1" type="ORF">UY02_C0002G0007</name>
</gene>
<proteinExistence type="predicted"/>
<comment type="caution">
    <text evidence="1">The sequence shown here is derived from an EMBL/GenBank/DDBJ whole genome shotgun (WGS) entry which is preliminary data.</text>
</comment>
<sequence length="111" mass="12782">MRVLTEGELNKNFPFWIGQRIRCLNLDCGVLFILQEGDTVAETRGCTPIYGHWPSIIGYTHYYRIRCPGKKSGWSDCDKMLNFQVKVFDQLVLACPVGASRKKLEDQINIR</sequence>
<dbReference type="Proteomes" id="UP000034682">
    <property type="component" value="Unassembled WGS sequence"/>
</dbReference>
<dbReference type="EMBL" id="LCOK01000002">
    <property type="protein sequence ID" value="KKU77385.1"/>
    <property type="molecule type" value="Genomic_DNA"/>
</dbReference>
<name>A0A0G1W501_9BACT</name>
<evidence type="ECO:0000313" key="2">
    <source>
        <dbReference type="Proteomes" id="UP000034682"/>
    </source>
</evidence>